<keyword evidence="3" id="KW-1185">Reference proteome</keyword>
<dbReference type="Proteomes" id="UP000028059">
    <property type="component" value="Unassembled WGS sequence"/>
</dbReference>
<dbReference type="EMBL" id="JOKN01000001">
    <property type="protein sequence ID" value="KEQ57342.1"/>
    <property type="molecule type" value="Genomic_DNA"/>
</dbReference>
<comment type="caution">
    <text evidence="2">The sequence shown here is derived from an EMBL/GenBank/DDBJ whole genome shotgun (WGS) entry which is preliminary data.</text>
</comment>
<keyword evidence="1" id="KW-0812">Transmembrane</keyword>
<dbReference type="AlphaFoldDB" id="A0A081RQ69"/>
<reference evidence="2 3" key="1">
    <citation type="submission" date="2014-06" db="EMBL/GenBank/DDBJ databases">
        <authorList>
            <person name="Ngugi D.K."/>
            <person name="Blom J."/>
            <person name="Alam I."/>
            <person name="Rashid M."/>
            <person name="Ba Alawi W."/>
            <person name="Zhang G."/>
            <person name="Hikmawan T."/>
            <person name="Guan Y."/>
            <person name="Antunes A."/>
            <person name="Siam R."/>
            <person name="ElDorry H."/>
            <person name="Bajic V."/>
            <person name="Stingl U."/>
        </authorList>
    </citation>
    <scope>NUCLEOTIDE SEQUENCE [LARGE SCALE GENOMIC DNA]</scope>
    <source>
        <strain evidence="2">SCGC AAA799-N04</strain>
    </source>
</reference>
<evidence type="ECO:0000313" key="3">
    <source>
        <dbReference type="Proteomes" id="UP000028059"/>
    </source>
</evidence>
<protein>
    <submittedName>
        <fullName evidence="2">Uncharacterized protein</fullName>
    </submittedName>
</protein>
<name>A0A081RQ69_9ARCH</name>
<organism evidence="2 3">
    <name type="scientific">Marine Group I thaumarchaeote SCGC AAA799-N04</name>
    <dbReference type="NCBI Taxonomy" id="1502293"/>
    <lineage>
        <taxon>Archaea</taxon>
        <taxon>Nitrososphaerota</taxon>
        <taxon>Marine Group I</taxon>
    </lineage>
</organism>
<accession>A0A081RQ69</accession>
<dbReference type="PATRIC" id="fig|1502293.3.peg.19"/>
<feature type="transmembrane region" description="Helical" evidence="1">
    <location>
        <begin position="277"/>
        <end position="299"/>
    </location>
</feature>
<evidence type="ECO:0000256" key="1">
    <source>
        <dbReference type="SAM" id="Phobius"/>
    </source>
</evidence>
<evidence type="ECO:0000313" key="2">
    <source>
        <dbReference type="EMBL" id="KEQ57342.1"/>
    </source>
</evidence>
<keyword evidence="1" id="KW-0472">Membrane</keyword>
<keyword evidence="1" id="KW-1133">Transmembrane helix</keyword>
<gene>
    <name evidence="2" type="ORF">AAA799N04_00019</name>
</gene>
<proteinExistence type="predicted"/>
<sequence length="314" mass="35383">MNWFWIAPFLVGLFFLIPSIHAETLVQNLEGGMDIEITHPDEIVVGREGVISILVKNNGWEEKQDISFEFSLSEIPGLIVEPNNVTIKKLAKGGSYGENINLYITNDANPGIRFLNIKYSQVLVSNNETPQEPFYHDIAIPITIKEDPNVTIYTKTPESIFANAEFPIEVEVISEDIDITDVKIKIIPPKDIEFRGETMHSFSKIEKNTPVGITSRIITPTNEVNTEYKLPFEIIVQYTDDVGEEKEDSQTVSVVLRPRTFMELTTDGGIWIGDFFIAPYVSLGTIIGIPAGTIISLLIRRKTSPKKRNRKKKT</sequence>